<proteinExistence type="predicted"/>
<dbReference type="PROSITE" id="PS00134">
    <property type="entry name" value="TRYPSIN_HIS"/>
    <property type="match status" value="1"/>
</dbReference>
<dbReference type="Gene3D" id="2.40.10.10">
    <property type="entry name" value="Trypsin-like serine proteases"/>
    <property type="match status" value="2"/>
</dbReference>
<evidence type="ECO:0000259" key="7">
    <source>
        <dbReference type="PROSITE" id="PS50240"/>
    </source>
</evidence>
<dbReference type="PRINTS" id="PR00722">
    <property type="entry name" value="CHYMOTRYPSIN"/>
</dbReference>
<keyword evidence="3 5" id="KW-0720">Serine protease</keyword>
<keyword evidence="4" id="KW-1015">Disulfide bond</keyword>
<dbReference type="EMBL" id="WNYA01000001">
    <property type="protein sequence ID" value="KAG8598914.1"/>
    <property type="molecule type" value="Genomic_DNA"/>
</dbReference>
<keyword evidence="9" id="KW-1185">Reference proteome</keyword>
<feature type="signal peptide" evidence="6">
    <location>
        <begin position="1"/>
        <end position="24"/>
    </location>
</feature>
<dbReference type="PROSITE" id="PS00135">
    <property type="entry name" value="TRYPSIN_SER"/>
    <property type="match status" value="1"/>
</dbReference>
<dbReference type="EMBL" id="WNYA01000001">
    <property type="protein sequence ID" value="KAG8598918.1"/>
    <property type="molecule type" value="Genomic_DNA"/>
</dbReference>
<accession>A0AAV7DMY6</accession>
<evidence type="ECO:0000256" key="6">
    <source>
        <dbReference type="SAM" id="SignalP"/>
    </source>
</evidence>
<dbReference type="PANTHER" id="PTHR24271">
    <property type="entry name" value="KALLIKREIN-RELATED"/>
    <property type="match status" value="1"/>
</dbReference>
<organism evidence="8 9">
    <name type="scientific">Engystomops pustulosus</name>
    <name type="common">Tungara frog</name>
    <name type="synonym">Physalaemus pustulosus</name>
    <dbReference type="NCBI Taxonomy" id="76066"/>
    <lineage>
        <taxon>Eukaryota</taxon>
        <taxon>Metazoa</taxon>
        <taxon>Chordata</taxon>
        <taxon>Craniata</taxon>
        <taxon>Vertebrata</taxon>
        <taxon>Euteleostomi</taxon>
        <taxon>Amphibia</taxon>
        <taxon>Batrachia</taxon>
        <taxon>Anura</taxon>
        <taxon>Neobatrachia</taxon>
        <taxon>Hyloidea</taxon>
        <taxon>Leptodactylidae</taxon>
        <taxon>Leiuperinae</taxon>
        <taxon>Engystomops</taxon>
    </lineage>
</organism>
<dbReference type="PANTHER" id="PTHR24271:SF52">
    <property type="entry name" value="GRANZYME K"/>
    <property type="match status" value="1"/>
</dbReference>
<dbReference type="InterPro" id="IPR001314">
    <property type="entry name" value="Peptidase_S1A"/>
</dbReference>
<dbReference type="InterPro" id="IPR009003">
    <property type="entry name" value="Peptidase_S1_PA"/>
</dbReference>
<dbReference type="InterPro" id="IPR018114">
    <property type="entry name" value="TRYPSIN_HIS"/>
</dbReference>
<evidence type="ECO:0000256" key="2">
    <source>
        <dbReference type="ARBA" id="ARBA00022801"/>
    </source>
</evidence>
<evidence type="ECO:0000256" key="1">
    <source>
        <dbReference type="ARBA" id="ARBA00022670"/>
    </source>
</evidence>
<evidence type="ECO:0000313" key="9">
    <source>
        <dbReference type="Proteomes" id="UP000824782"/>
    </source>
</evidence>
<evidence type="ECO:0000256" key="3">
    <source>
        <dbReference type="ARBA" id="ARBA00022825"/>
    </source>
</evidence>
<evidence type="ECO:0000256" key="4">
    <source>
        <dbReference type="ARBA" id="ARBA00023157"/>
    </source>
</evidence>
<dbReference type="FunFam" id="2.40.10.10:FF:000068">
    <property type="entry name" value="transmembrane protease serine 2"/>
    <property type="match status" value="1"/>
</dbReference>
<keyword evidence="2 5" id="KW-0378">Hydrolase</keyword>
<gene>
    <name evidence="8" type="ORF">GDO81_002798</name>
</gene>
<feature type="domain" description="Peptidase S1" evidence="7">
    <location>
        <begin position="29"/>
        <end position="262"/>
    </location>
</feature>
<protein>
    <recommendedName>
        <fullName evidence="7">Peptidase S1 domain-containing protein</fullName>
    </recommendedName>
</protein>
<name>A0AAV7DMY6_ENGPU</name>
<dbReference type="Proteomes" id="UP000824782">
    <property type="component" value="Unassembled WGS sequence"/>
</dbReference>
<evidence type="ECO:0000256" key="5">
    <source>
        <dbReference type="RuleBase" id="RU363034"/>
    </source>
</evidence>
<dbReference type="CDD" id="cd00190">
    <property type="entry name" value="Tryp_SPc"/>
    <property type="match status" value="1"/>
</dbReference>
<keyword evidence="6" id="KW-0732">Signal</keyword>
<evidence type="ECO:0000313" key="8">
    <source>
        <dbReference type="EMBL" id="KAG8598918.1"/>
    </source>
</evidence>
<dbReference type="InterPro" id="IPR043504">
    <property type="entry name" value="Peptidase_S1_PA_chymotrypsin"/>
</dbReference>
<dbReference type="InterPro" id="IPR001254">
    <property type="entry name" value="Trypsin_dom"/>
</dbReference>
<dbReference type="GO" id="GO:0004252">
    <property type="term" value="F:serine-type endopeptidase activity"/>
    <property type="evidence" value="ECO:0007669"/>
    <property type="project" value="InterPro"/>
</dbReference>
<dbReference type="PROSITE" id="PS50240">
    <property type="entry name" value="TRYPSIN_DOM"/>
    <property type="match status" value="1"/>
</dbReference>
<dbReference type="Pfam" id="PF00089">
    <property type="entry name" value="Trypsin"/>
    <property type="match status" value="1"/>
</dbReference>
<keyword evidence="1 5" id="KW-0645">Protease</keyword>
<comment type="caution">
    <text evidence="8">The sequence shown here is derived from an EMBL/GenBank/DDBJ whole genome shotgun (WGS) entry which is preliminary data.</text>
</comment>
<dbReference type="AlphaFoldDB" id="A0AAV7DMY6"/>
<dbReference type="SMART" id="SM00020">
    <property type="entry name" value="Tryp_SPc"/>
    <property type="match status" value="1"/>
</dbReference>
<dbReference type="InterPro" id="IPR033116">
    <property type="entry name" value="TRYPSIN_SER"/>
</dbReference>
<dbReference type="FunFam" id="2.40.10.10:FF:000036">
    <property type="entry name" value="Trypsin beta"/>
    <property type="match status" value="1"/>
</dbReference>
<sequence length="263" mass="28819">MQITVMNLLYLLLLAAACLLTCEGADVGIYHGHEAKPNSRPYMAYLSISNGARVTFCGGMLIKPNWVLTAAHCKESNDKLLVVLGAHSHDLYAHENGRQIISVAQYIRHPKYKSATLYNDLLLLKLSHAARTGPKVKTLPVSKTYKDVKAGRVCETAGWGLTEKRESAKYLMEVKVPTINREECNKRLEKENLTVNGNMICTGVGPGGEDSCYGDSGGPLICDGVLRGVLSFGNKRCGMSNGAAVYTRLSKEYLDWIHKVTAK</sequence>
<dbReference type="SUPFAM" id="SSF50494">
    <property type="entry name" value="Trypsin-like serine proteases"/>
    <property type="match status" value="1"/>
</dbReference>
<feature type="chain" id="PRO_5044715895" description="Peptidase S1 domain-containing protein" evidence="6">
    <location>
        <begin position="25"/>
        <end position="263"/>
    </location>
</feature>
<reference evidence="8" key="1">
    <citation type="thesis" date="2020" institute="ProQuest LLC" country="789 East Eisenhower Parkway, Ann Arbor, MI, USA">
        <title>Comparative Genomics and Chromosome Evolution.</title>
        <authorList>
            <person name="Mudd A.B."/>
        </authorList>
    </citation>
    <scope>NUCLEOTIDE SEQUENCE</scope>
    <source>
        <strain evidence="8">237g6f4</strain>
        <tissue evidence="8">Blood</tissue>
    </source>
</reference>
<dbReference type="GO" id="GO:0006508">
    <property type="term" value="P:proteolysis"/>
    <property type="evidence" value="ECO:0007669"/>
    <property type="project" value="UniProtKB-KW"/>
</dbReference>